<proteinExistence type="inferred from homology"/>
<evidence type="ECO:0000256" key="1">
    <source>
        <dbReference type="ARBA" id="ARBA00004496"/>
    </source>
</evidence>
<evidence type="ECO:0000313" key="15">
    <source>
        <dbReference type="EMBL" id="PRY20720.1"/>
    </source>
</evidence>
<dbReference type="SUPFAM" id="SSF75138">
    <property type="entry name" value="HprK N-terminal domain-like"/>
    <property type="match status" value="1"/>
</dbReference>
<dbReference type="Gene3D" id="3.40.50.300">
    <property type="entry name" value="P-loop containing nucleotide triphosphate hydrolases"/>
    <property type="match status" value="1"/>
</dbReference>
<dbReference type="SUPFAM" id="SSF53659">
    <property type="entry name" value="Isocitrate/Isopropylmalate dehydrogenase-like"/>
    <property type="match status" value="1"/>
</dbReference>
<dbReference type="PIRSF" id="PIRSF006107">
    <property type="entry name" value="PhpActrans_proteobac"/>
    <property type="match status" value="1"/>
</dbReference>
<evidence type="ECO:0000256" key="9">
    <source>
        <dbReference type="ARBA" id="ARBA00022679"/>
    </source>
</evidence>
<evidence type="ECO:0000313" key="16">
    <source>
        <dbReference type="Proteomes" id="UP000239480"/>
    </source>
</evidence>
<keyword evidence="16" id="KW-1185">Reference proteome</keyword>
<dbReference type="GO" id="GO:0008959">
    <property type="term" value="F:phosphate acetyltransferase activity"/>
    <property type="evidence" value="ECO:0007669"/>
    <property type="project" value="UniProtKB-EC"/>
</dbReference>
<comment type="similarity">
    <text evidence="3 12">In the C-terminal section; belongs to the phosphate acetyltransferase and butyryltransferase family.</text>
</comment>
<feature type="domain" description="DRTGG" evidence="14">
    <location>
        <begin position="229"/>
        <end position="333"/>
    </location>
</feature>
<dbReference type="InterPro" id="IPR042113">
    <property type="entry name" value="P_AcTrfase_dom1"/>
</dbReference>
<keyword evidence="9 12" id="KW-0808">Transferase</keyword>
<evidence type="ECO:0000256" key="5">
    <source>
        <dbReference type="ARBA" id="ARBA00011643"/>
    </source>
</evidence>
<dbReference type="NCBIfam" id="NF004167">
    <property type="entry name" value="PRK05632.1"/>
    <property type="match status" value="1"/>
</dbReference>
<accession>A0A2T0RHZ5</accession>
<dbReference type="PANTHER" id="PTHR43356:SF3">
    <property type="entry name" value="PHOSPHATE ACETYLTRANSFERASE"/>
    <property type="match status" value="1"/>
</dbReference>
<dbReference type="InterPro" id="IPR016475">
    <property type="entry name" value="P-Actrans_bac"/>
</dbReference>
<dbReference type="PANTHER" id="PTHR43356">
    <property type="entry name" value="PHOSPHATE ACETYLTRANSFERASE"/>
    <property type="match status" value="1"/>
</dbReference>
<dbReference type="UniPathway" id="UPA00340">
    <property type="reaction ID" value="UER00459"/>
</dbReference>
<dbReference type="FunFam" id="3.40.50.10750:FF:000001">
    <property type="entry name" value="Phosphate acetyltransferase"/>
    <property type="match status" value="1"/>
</dbReference>
<evidence type="ECO:0000256" key="2">
    <source>
        <dbReference type="ARBA" id="ARBA00004989"/>
    </source>
</evidence>
<comment type="subcellular location">
    <subcellularLocation>
        <location evidence="1 12">Cytoplasm</location>
    </subcellularLocation>
</comment>
<comment type="pathway">
    <text evidence="2 12">Metabolic intermediate biosynthesis; acetyl-CoA biosynthesis; acetyl-CoA from acetate: step 2/2.</text>
</comment>
<evidence type="ECO:0000256" key="4">
    <source>
        <dbReference type="ARBA" id="ARBA00009786"/>
    </source>
</evidence>
<keyword evidence="8 12" id="KW-0963">Cytoplasm</keyword>
<name>A0A2T0RHZ5_9RHOB</name>
<evidence type="ECO:0000256" key="3">
    <source>
        <dbReference type="ARBA" id="ARBA00008756"/>
    </source>
</evidence>
<comment type="catalytic activity">
    <reaction evidence="12">
        <text>acetyl-CoA + phosphate = acetyl phosphate + CoA</text>
        <dbReference type="Rhea" id="RHEA:19521"/>
        <dbReference type="ChEBI" id="CHEBI:22191"/>
        <dbReference type="ChEBI" id="CHEBI:43474"/>
        <dbReference type="ChEBI" id="CHEBI:57287"/>
        <dbReference type="ChEBI" id="CHEBI:57288"/>
        <dbReference type="EC" id="2.3.1.8"/>
    </reaction>
</comment>
<comment type="similarity">
    <text evidence="4 12">In the N-terminal section; belongs to the CobB/CobQ family.</text>
</comment>
<gene>
    <name evidence="15" type="ORF">CLV78_11293</name>
</gene>
<dbReference type="Proteomes" id="UP000239480">
    <property type="component" value="Unassembled WGS sequence"/>
</dbReference>
<dbReference type="InterPro" id="IPR002505">
    <property type="entry name" value="PTA_PTB"/>
</dbReference>
<dbReference type="RefSeq" id="WP_106207564.1">
    <property type="nucleotide sequence ID" value="NZ_PVTD01000012.1"/>
</dbReference>
<dbReference type="AlphaFoldDB" id="A0A2T0RHZ5"/>
<evidence type="ECO:0000256" key="6">
    <source>
        <dbReference type="ARBA" id="ARBA00012707"/>
    </source>
</evidence>
<reference evidence="15 16" key="1">
    <citation type="submission" date="2018-03" db="EMBL/GenBank/DDBJ databases">
        <title>Genomic Encyclopedia of Archaeal and Bacterial Type Strains, Phase II (KMG-II): from individual species to whole genera.</title>
        <authorList>
            <person name="Goeker M."/>
        </authorList>
    </citation>
    <scope>NUCLEOTIDE SEQUENCE [LARGE SCALE GENOMIC DNA]</scope>
    <source>
        <strain evidence="15 16">DSM 29328</strain>
    </source>
</reference>
<evidence type="ECO:0000256" key="12">
    <source>
        <dbReference type="PIRNR" id="PIRNR006107"/>
    </source>
</evidence>
<comment type="caution">
    <text evidence="15">The sequence shown here is derived from an EMBL/GenBank/DDBJ whole genome shotgun (WGS) entry which is preliminary data.</text>
</comment>
<dbReference type="GO" id="GO:0006085">
    <property type="term" value="P:acetyl-CoA biosynthetic process"/>
    <property type="evidence" value="ECO:0007669"/>
    <property type="project" value="UniProtKB-UniPathway"/>
</dbReference>
<dbReference type="GO" id="GO:0005737">
    <property type="term" value="C:cytoplasm"/>
    <property type="evidence" value="ECO:0007669"/>
    <property type="project" value="UniProtKB-SubCell"/>
</dbReference>
<dbReference type="InterPro" id="IPR027417">
    <property type="entry name" value="P-loop_NTPase"/>
</dbReference>
<comment type="subunit">
    <text evidence="5">Homohexamer.</text>
</comment>
<sequence>MPSKKVLFLASANREAGLTSMALGLARALQREGLRVAFSKPVGQSPLGLSEITDPSSAFARDLCDLPVTRSLSFTRATEFVAAGDIDGLMDEVVDLLDELDGDYDVLVVEGLVSVETDTLALPVNAAMCRALGADLIPVVNASRPSANDMGGLVRRVARQFGSGEESTDLDGIYAGVLVNKVPEGTNPDALRQAMQADLGPDLPILGSIPFDPSLYAPRLQEMVDAMGLSVENAGAMAAGRVTEVVVAARSVELVLPCLVPGALLVTPGDRADICLAASLAFLNGTRLAGLLLTCGSRPDEFVSEIMRPALEAGLPIFLSNNDTYQAAAQLAQLDCHVSADDRHQMERVIGFIADRIDVSSLMSRIGETVRPLLSPPAFRHQLVLLSRAAGKRIVLPEGEEPRTIEAAIKCAEKQIAQCVLLGDPEEIVGKISKLGLTQPPNLEIVDPASVRARYVAPMVELRKHKGLPPELAAEQLEDTVVLGTMMVTEGDVDGLVSGAVHTTADTVRPALQLIRTNPGAKIVSSVFFMLMPTEVLIYGDCAINPDPSAEELATIAIQSAETASAFGIEPRVAMISYSTGGSGIGSDVEKVRDATRLAQALRPDLLIDGPLQYDAASVQSVGQQKAPDSAVAGRANVFIFPDLNTGNTTYKAVQRSAGVVSVGPMLQGLRKPVNDLSRGALVEDIVYTIALTAIQAVAPETSVVSDGKAV</sequence>
<dbReference type="OrthoDB" id="9808984at2"/>
<dbReference type="NCBIfam" id="NF007233">
    <property type="entry name" value="PRK09653.1"/>
    <property type="match status" value="1"/>
</dbReference>
<evidence type="ECO:0000256" key="8">
    <source>
        <dbReference type="ARBA" id="ARBA00022490"/>
    </source>
</evidence>
<feature type="domain" description="Phosphate acetyl/butaryl transferase" evidence="13">
    <location>
        <begin position="381"/>
        <end position="694"/>
    </location>
</feature>
<dbReference type="NCBIfam" id="TIGR00651">
    <property type="entry name" value="pta"/>
    <property type="match status" value="1"/>
</dbReference>
<dbReference type="SUPFAM" id="SSF52540">
    <property type="entry name" value="P-loop containing nucleoside triphosphate hydrolases"/>
    <property type="match status" value="1"/>
</dbReference>
<dbReference type="InterPro" id="IPR050500">
    <property type="entry name" value="Phos_Acetyltrans/Butyryltrans"/>
</dbReference>
<dbReference type="EMBL" id="PVTD01000012">
    <property type="protein sequence ID" value="PRY20720.1"/>
    <property type="molecule type" value="Genomic_DNA"/>
</dbReference>
<comment type="function">
    <text evidence="12">Involved in acetate metabolism.</text>
</comment>
<dbReference type="Pfam" id="PF13500">
    <property type="entry name" value="AAA_26"/>
    <property type="match status" value="1"/>
</dbReference>
<dbReference type="EC" id="2.3.1.8" evidence="6 12"/>
<dbReference type="Gene3D" id="3.40.50.10950">
    <property type="match status" value="1"/>
</dbReference>
<dbReference type="InterPro" id="IPR010766">
    <property type="entry name" value="DRTGG"/>
</dbReference>
<organism evidence="15 16">
    <name type="scientific">Aliiruegeria haliotis</name>
    <dbReference type="NCBI Taxonomy" id="1280846"/>
    <lineage>
        <taxon>Bacteria</taxon>
        <taxon>Pseudomonadati</taxon>
        <taxon>Pseudomonadota</taxon>
        <taxon>Alphaproteobacteria</taxon>
        <taxon>Rhodobacterales</taxon>
        <taxon>Roseobacteraceae</taxon>
        <taxon>Aliiruegeria</taxon>
    </lineage>
</organism>
<dbReference type="Pfam" id="PF07085">
    <property type="entry name" value="DRTGG"/>
    <property type="match status" value="1"/>
</dbReference>
<dbReference type="Gene3D" id="3.40.1390.20">
    <property type="entry name" value="HprK N-terminal domain-like"/>
    <property type="match status" value="1"/>
</dbReference>
<evidence type="ECO:0000259" key="14">
    <source>
        <dbReference type="Pfam" id="PF07085"/>
    </source>
</evidence>
<protein>
    <recommendedName>
        <fullName evidence="7 12">Phosphate acetyltransferase</fullName>
        <ecNumber evidence="6 12">2.3.1.8</ecNumber>
    </recommendedName>
    <alternativeName>
        <fullName evidence="11 12">Phosphotransacetylase</fullName>
    </alternativeName>
</protein>
<evidence type="ECO:0000256" key="7">
    <source>
        <dbReference type="ARBA" id="ARBA00021528"/>
    </source>
</evidence>
<keyword evidence="10 12" id="KW-0012">Acyltransferase</keyword>
<dbReference type="InterPro" id="IPR042112">
    <property type="entry name" value="P_AcTrfase_dom2"/>
</dbReference>
<evidence type="ECO:0000256" key="11">
    <source>
        <dbReference type="ARBA" id="ARBA00031108"/>
    </source>
</evidence>
<dbReference type="Pfam" id="PF01515">
    <property type="entry name" value="PTA_PTB"/>
    <property type="match status" value="1"/>
</dbReference>
<dbReference type="InterPro" id="IPR004614">
    <property type="entry name" value="P_AcTrfase"/>
</dbReference>
<dbReference type="InterPro" id="IPR028979">
    <property type="entry name" value="Ser_kin/Pase_Hpr-like_N_sf"/>
</dbReference>
<evidence type="ECO:0000259" key="13">
    <source>
        <dbReference type="Pfam" id="PF01515"/>
    </source>
</evidence>
<dbReference type="Gene3D" id="3.40.50.10750">
    <property type="entry name" value="Isocitrate/Isopropylmalate dehydrogenase-like"/>
    <property type="match status" value="1"/>
</dbReference>
<dbReference type="CDD" id="cd03109">
    <property type="entry name" value="DTBS"/>
    <property type="match status" value="1"/>
</dbReference>
<comment type="domain">
    <text evidence="12">The N-terminal region seems to be important for proper quaternary structure. The C-terminal region contains the substrate-binding site.</text>
</comment>
<evidence type="ECO:0000256" key="10">
    <source>
        <dbReference type="ARBA" id="ARBA00023315"/>
    </source>
</evidence>